<keyword evidence="9" id="KW-1185">Reference proteome</keyword>
<keyword evidence="2" id="KW-0547">Nucleotide-binding</keyword>
<sequence length="236" mass="25081">MIETVAETGSTNADLLIRLASGERVAEGDWLVAERQNAGRGRQGREWFDGHGNFMGSTVVALGPNDPPAYTLALVAGLAVYEALVPLLPDPSALVLKWPNDVLLQHAKLCGMLLERQDTTVVVGIGVNLAVAPSVEGRDTIALGQVTPAPAPSDFGKALALSFATEIERWRTFGLETVIRRWSAAGTPKGTRLKVHEPDGRLVEGDYSGLDALGNLELRLDDGSIRAIHAGDVTLA</sequence>
<evidence type="ECO:0000313" key="9">
    <source>
        <dbReference type="Proteomes" id="UP000057938"/>
    </source>
</evidence>
<dbReference type="Pfam" id="PF02237">
    <property type="entry name" value="BPL_C"/>
    <property type="match status" value="1"/>
</dbReference>
<evidence type="ECO:0000256" key="2">
    <source>
        <dbReference type="ARBA" id="ARBA00022741"/>
    </source>
</evidence>
<evidence type="ECO:0000256" key="1">
    <source>
        <dbReference type="ARBA" id="ARBA00022598"/>
    </source>
</evidence>
<keyword evidence="3" id="KW-0067">ATP-binding</keyword>
<dbReference type="EC" id="6.3.4.15" evidence="5"/>
<dbReference type="Pfam" id="PF03099">
    <property type="entry name" value="BPL_LplA_LipB"/>
    <property type="match status" value="1"/>
</dbReference>
<evidence type="ECO:0000256" key="4">
    <source>
        <dbReference type="ARBA" id="ARBA00023267"/>
    </source>
</evidence>
<dbReference type="InterPro" id="IPR004408">
    <property type="entry name" value="Biotin_CoA_COase_ligase"/>
</dbReference>
<dbReference type="PROSITE" id="PS51733">
    <property type="entry name" value="BPL_LPL_CATALYTIC"/>
    <property type="match status" value="1"/>
</dbReference>
<dbReference type="InterPro" id="IPR008988">
    <property type="entry name" value="Transcriptional_repressor_C"/>
</dbReference>
<dbReference type="CDD" id="cd16442">
    <property type="entry name" value="BPL"/>
    <property type="match status" value="1"/>
</dbReference>
<dbReference type="GO" id="GO:0004077">
    <property type="term" value="F:biotin--[biotin carboxyl-carrier protein] ligase activity"/>
    <property type="evidence" value="ECO:0007669"/>
    <property type="project" value="UniProtKB-EC"/>
</dbReference>
<dbReference type="EMBL" id="CP012669">
    <property type="protein sequence ID" value="ALE16539.1"/>
    <property type="molecule type" value="Genomic_DNA"/>
</dbReference>
<evidence type="ECO:0000313" key="8">
    <source>
        <dbReference type="EMBL" id="ALE16539.1"/>
    </source>
</evidence>
<reference evidence="8 9" key="1">
    <citation type="submission" date="2015-09" db="EMBL/GenBank/DDBJ databases">
        <title>Complete genome sequence of a benzo[a]pyrene-degrading bacterium Altererythrobacter epoxidivorans CGMCC 1.7731T.</title>
        <authorList>
            <person name="Li Z."/>
            <person name="Cheng H."/>
            <person name="Huo Y."/>
            <person name="Xu X."/>
        </authorList>
    </citation>
    <scope>NUCLEOTIDE SEQUENCE [LARGE SCALE GENOMIC DNA]</scope>
    <source>
        <strain evidence="8 9">CGMCC 1.7731</strain>
    </source>
</reference>
<proteinExistence type="predicted"/>
<accession>A0A0M4M7Q0</accession>
<dbReference type="Gene3D" id="3.30.930.10">
    <property type="entry name" value="Bira Bifunctional Protein, Domain 2"/>
    <property type="match status" value="1"/>
</dbReference>
<evidence type="ECO:0000256" key="3">
    <source>
        <dbReference type="ARBA" id="ARBA00022840"/>
    </source>
</evidence>
<dbReference type="InterPro" id="IPR004143">
    <property type="entry name" value="BPL_LPL_catalytic"/>
</dbReference>
<gene>
    <name evidence="8" type="ORF">AMC99_01245</name>
</gene>
<name>A0A0M4M7Q0_9SPHN</name>
<comment type="catalytic activity">
    <reaction evidence="6">
        <text>biotin + L-lysyl-[protein] + ATP = N(6)-biotinyl-L-lysyl-[protein] + AMP + diphosphate + H(+)</text>
        <dbReference type="Rhea" id="RHEA:11756"/>
        <dbReference type="Rhea" id="RHEA-COMP:9752"/>
        <dbReference type="Rhea" id="RHEA-COMP:10505"/>
        <dbReference type="ChEBI" id="CHEBI:15378"/>
        <dbReference type="ChEBI" id="CHEBI:29969"/>
        <dbReference type="ChEBI" id="CHEBI:30616"/>
        <dbReference type="ChEBI" id="CHEBI:33019"/>
        <dbReference type="ChEBI" id="CHEBI:57586"/>
        <dbReference type="ChEBI" id="CHEBI:83144"/>
        <dbReference type="ChEBI" id="CHEBI:456215"/>
        <dbReference type="EC" id="6.3.4.15"/>
    </reaction>
</comment>
<keyword evidence="1 8" id="KW-0436">Ligase</keyword>
<dbReference type="RefSeq" id="WP_061924154.1">
    <property type="nucleotide sequence ID" value="NZ_CP012669.1"/>
</dbReference>
<protein>
    <recommendedName>
        <fullName evidence="5">biotin--[biotin carboxyl-carrier protein] ligase</fullName>
        <ecNumber evidence="5">6.3.4.15</ecNumber>
    </recommendedName>
</protein>
<dbReference type="NCBIfam" id="TIGR00121">
    <property type="entry name" value="birA_ligase"/>
    <property type="match status" value="1"/>
</dbReference>
<dbReference type="OrthoDB" id="9807064at2"/>
<dbReference type="InterPro" id="IPR003142">
    <property type="entry name" value="BPL_C"/>
</dbReference>
<evidence type="ECO:0000256" key="6">
    <source>
        <dbReference type="ARBA" id="ARBA00047846"/>
    </source>
</evidence>
<feature type="domain" description="BPL/LPL catalytic" evidence="7">
    <location>
        <begin position="1"/>
        <end position="171"/>
    </location>
</feature>
<dbReference type="SUPFAM" id="SSF55681">
    <property type="entry name" value="Class II aaRS and biotin synthetases"/>
    <property type="match status" value="1"/>
</dbReference>
<dbReference type="Gene3D" id="2.30.30.100">
    <property type="match status" value="1"/>
</dbReference>
<dbReference type="PATRIC" id="fig|361183.4.peg.1216"/>
<dbReference type="PANTHER" id="PTHR12835:SF5">
    <property type="entry name" value="BIOTIN--PROTEIN LIGASE"/>
    <property type="match status" value="1"/>
</dbReference>
<dbReference type="SUPFAM" id="SSF50037">
    <property type="entry name" value="C-terminal domain of transcriptional repressors"/>
    <property type="match status" value="1"/>
</dbReference>
<organism evidence="8 9">
    <name type="scientific">Altererythrobacter epoxidivorans</name>
    <dbReference type="NCBI Taxonomy" id="361183"/>
    <lineage>
        <taxon>Bacteria</taxon>
        <taxon>Pseudomonadati</taxon>
        <taxon>Pseudomonadota</taxon>
        <taxon>Alphaproteobacteria</taxon>
        <taxon>Sphingomonadales</taxon>
        <taxon>Erythrobacteraceae</taxon>
        <taxon>Altererythrobacter</taxon>
    </lineage>
</organism>
<dbReference type="KEGG" id="aep:AMC99_01245"/>
<keyword evidence="4" id="KW-0092">Biotin</keyword>
<dbReference type="AlphaFoldDB" id="A0A0M4M7Q0"/>
<evidence type="ECO:0000256" key="5">
    <source>
        <dbReference type="ARBA" id="ARBA00024227"/>
    </source>
</evidence>
<dbReference type="InterPro" id="IPR045864">
    <property type="entry name" value="aa-tRNA-synth_II/BPL/LPL"/>
</dbReference>
<evidence type="ECO:0000259" key="7">
    <source>
        <dbReference type="PROSITE" id="PS51733"/>
    </source>
</evidence>
<dbReference type="GO" id="GO:0005737">
    <property type="term" value="C:cytoplasm"/>
    <property type="evidence" value="ECO:0007669"/>
    <property type="project" value="TreeGrafter"/>
</dbReference>
<dbReference type="PANTHER" id="PTHR12835">
    <property type="entry name" value="BIOTIN PROTEIN LIGASE"/>
    <property type="match status" value="1"/>
</dbReference>
<dbReference type="STRING" id="361183.AMC99_01245"/>
<dbReference type="Proteomes" id="UP000057938">
    <property type="component" value="Chromosome"/>
</dbReference>
<dbReference type="GO" id="GO:0005524">
    <property type="term" value="F:ATP binding"/>
    <property type="evidence" value="ECO:0007669"/>
    <property type="project" value="UniProtKB-KW"/>
</dbReference>